<keyword evidence="8" id="KW-0472">Membrane</keyword>
<evidence type="ECO:0000256" key="7">
    <source>
        <dbReference type="ARBA" id="ARBA00022967"/>
    </source>
</evidence>
<keyword evidence="5" id="KW-0547">Nucleotide-binding</keyword>
<comment type="similarity">
    <text evidence="2">Belongs to the ABC transporter superfamily.</text>
</comment>
<evidence type="ECO:0000256" key="5">
    <source>
        <dbReference type="ARBA" id="ARBA00022741"/>
    </source>
</evidence>
<dbReference type="InterPro" id="IPR050095">
    <property type="entry name" value="ECF_ABC_transporter_ATP-bd"/>
</dbReference>
<dbReference type="PANTHER" id="PTHR43553">
    <property type="entry name" value="HEAVY METAL TRANSPORTER"/>
    <property type="match status" value="1"/>
</dbReference>
<feature type="domain" description="ABC transporter" evidence="9">
    <location>
        <begin position="5"/>
        <end position="238"/>
    </location>
</feature>
<dbReference type="GO" id="GO:0005524">
    <property type="term" value="F:ATP binding"/>
    <property type="evidence" value="ECO:0007669"/>
    <property type="project" value="UniProtKB-KW"/>
</dbReference>
<dbReference type="Proteomes" id="UP000319783">
    <property type="component" value="Unassembled WGS sequence"/>
</dbReference>
<evidence type="ECO:0000256" key="8">
    <source>
        <dbReference type="ARBA" id="ARBA00023136"/>
    </source>
</evidence>
<dbReference type="InterPro" id="IPR003439">
    <property type="entry name" value="ABC_transporter-like_ATP-bd"/>
</dbReference>
<dbReference type="GO" id="GO:0043190">
    <property type="term" value="C:ATP-binding cassette (ABC) transporter complex"/>
    <property type="evidence" value="ECO:0007669"/>
    <property type="project" value="TreeGrafter"/>
</dbReference>
<keyword evidence="3" id="KW-0813">Transport</keyword>
<dbReference type="PANTHER" id="PTHR43553:SF24">
    <property type="entry name" value="ENERGY-COUPLING FACTOR TRANSPORTER ATP-BINDING PROTEIN ECFA1"/>
    <property type="match status" value="1"/>
</dbReference>
<evidence type="ECO:0000313" key="11">
    <source>
        <dbReference type="Proteomes" id="UP000319783"/>
    </source>
</evidence>
<dbReference type="GO" id="GO:0042626">
    <property type="term" value="F:ATPase-coupled transmembrane transporter activity"/>
    <property type="evidence" value="ECO:0007669"/>
    <property type="project" value="TreeGrafter"/>
</dbReference>
<dbReference type="PROSITE" id="PS50893">
    <property type="entry name" value="ABC_TRANSPORTER_2"/>
    <property type="match status" value="1"/>
</dbReference>
<sequence>MASIIKVSNLNYRYPDGTVGLKDVSFEAEEGETLVIIGANGTGKSTLFMNLTGILEGDGHINIAGLTLNKIQVKEIRRKVGMVFQNPDDQLFCPTVMDDVSFGPLNLGWDNNEVMAASQKALALVDMEGYESRTSYHLSFGEKKRAAIATVLSMDPKILLFDEPTSGLDPRSTSKFINILYTLKSQGKTILIVTHDIFLAQGIADKVLVFSEEKRPVAIGSYKEILSNYGLLLKNNLVHQHHHGQIVYEHEHRRGYIHERL</sequence>
<evidence type="ECO:0000256" key="4">
    <source>
        <dbReference type="ARBA" id="ARBA00022475"/>
    </source>
</evidence>
<keyword evidence="6" id="KW-0067">ATP-binding</keyword>
<dbReference type="FunFam" id="3.40.50.300:FF:000224">
    <property type="entry name" value="Energy-coupling factor transporter ATP-binding protein EcfA"/>
    <property type="match status" value="1"/>
</dbReference>
<dbReference type="CDD" id="cd03225">
    <property type="entry name" value="ABC_cobalt_CbiO_domain1"/>
    <property type="match status" value="1"/>
</dbReference>
<dbReference type="AlphaFoldDB" id="A0A533Q9A0"/>
<keyword evidence="7" id="KW-1278">Translocase</keyword>
<dbReference type="Gene3D" id="3.40.50.300">
    <property type="entry name" value="P-loop containing nucleotide triphosphate hydrolases"/>
    <property type="match status" value="1"/>
</dbReference>
<dbReference type="Pfam" id="PF00005">
    <property type="entry name" value="ABC_tran"/>
    <property type="match status" value="1"/>
</dbReference>
<reference evidence="10 11" key="1">
    <citation type="submission" date="2019-04" db="EMBL/GenBank/DDBJ databases">
        <title>Genome of a novel bacterium Candidatus Jettenia ecosi reconstructed from metagenome of an anammox bioreactor.</title>
        <authorList>
            <person name="Mardanov A.V."/>
            <person name="Beletsky A.V."/>
            <person name="Ravin N.V."/>
            <person name="Botchkova E.A."/>
            <person name="Litti Y.V."/>
            <person name="Nozhevnikova A.N."/>
        </authorList>
    </citation>
    <scope>NUCLEOTIDE SEQUENCE [LARGE SCALE GENOMIC DNA]</scope>
    <source>
        <strain evidence="10">J2</strain>
    </source>
</reference>
<dbReference type="InterPro" id="IPR017871">
    <property type="entry name" value="ABC_transporter-like_CS"/>
</dbReference>
<evidence type="ECO:0000313" key="10">
    <source>
        <dbReference type="EMBL" id="TLD41267.1"/>
    </source>
</evidence>
<comment type="subcellular location">
    <subcellularLocation>
        <location evidence="1">Cell membrane</location>
    </subcellularLocation>
</comment>
<keyword evidence="4" id="KW-1003">Cell membrane</keyword>
<dbReference type="InterPro" id="IPR027417">
    <property type="entry name" value="P-loop_NTPase"/>
</dbReference>
<protein>
    <submittedName>
        <fullName evidence="10">ATPase component NikO of energizing module of nickel ECF transporter</fullName>
    </submittedName>
</protein>
<evidence type="ECO:0000256" key="3">
    <source>
        <dbReference type="ARBA" id="ARBA00022448"/>
    </source>
</evidence>
<dbReference type="SMART" id="SM00382">
    <property type="entry name" value="AAA"/>
    <property type="match status" value="1"/>
</dbReference>
<gene>
    <name evidence="10" type="ORF">JETT_2471</name>
</gene>
<proteinExistence type="inferred from homology"/>
<accession>A0A533Q9A0</accession>
<dbReference type="SUPFAM" id="SSF52540">
    <property type="entry name" value="P-loop containing nucleoside triphosphate hydrolases"/>
    <property type="match status" value="1"/>
</dbReference>
<dbReference type="EMBL" id="SULG01000055">
    <property type="protein sequence ID" value="TLD41267.1"/>
    <property type="molecule type" value="Genomic_DNA"/>
</dbReference>
<name>A0A533Q9A0_9BACT</name>
<evidence type="ECO:0000259" key="9">
    <source>
        <dbReference type="PROSITE" id="PS50893"/>
    </source>
</evidence>
<organism evidence="10 11">
    <name type="scientific">Candidatus Jettenia ecosi</name>
    <dbReference type="NCBI Taxonomy" id="2494326"/>
    <lineage>
        <taxon>Bacteria</taxon>
        <taxon>Pseudomonadati</taxon>
        <taxon>Planctomycetota</taxon>
        <taxon>Candidatus Brocadiia</taxon>
        <taxon>Candidatus Brocadiales</taxon>
        <taxon>Candidatus Brocadiaceae</taxon>
        <taxon>Candidatus Jettenia</taxon>
    </lineage>
</organism>
<evidence type="ECO:0000256" key="6">
    <source>
        <dbReference type="ARBA" id="ARBA00022840"/>
    </source>
</evidence>
<comment type="caution">
    <text evidence="10">The sequence shown here is derived from an EMBL/GenBank/DDBJ whole genome shotgun (WGS) entry which is preliminary data.</text>
</comment>
<dbReference type="GO" id="GO:0016887">
    <property type="term" value="F:ATP hydrolysis activity"/>
    <property type="evidence" value="ECO:0007669"/>
    <property type="project" value="InterPro"/>
</dbReference>
<dbReference type="InterPro" id="IPR003593">
    <property type="entry name" value="AAA+_ATPase"/>
</dbReference>
<evidence type="ECO:0000256" key="1">
    <source>
        <dbReference type="ARBA" id="ARBA00004236"/>
    </source>
</evidence>
<dbReference type="InterPro" id="IPR015856">
    <property type="entry name" value="ABC_transpr_CbiO/EcfA_su"/>
</dbReference>
<dbReference type="PROSITE" id="PS00211">
    <property type="entry name" value="ABC_TRANSPORTER_1"/>
    <property type="match status" value="1"/>
</dbReference>
<evidence type="ECO:0000256" key="2">
    <source>
        <dbReference type="ARBA" id="ARBA00005417"/>
    </source>
</evidence>